<dbReference type="Gene3D" id="3.40.50.1820">
    <property type="entry name" value="alpha/beta hydrolase"/>
    <property type="match status" value="1"/>
</dbReference>
<dbReference type="InterPro" id="IPR052374">
    <property type="entry name" value="SERAC1"/>
</dbReference>
<reference evidence="3" key="2">
    <citation type="journal article" date="2013" name="PLoS Genet.">
        <title>Comparative genome structure, secondary metabolite, and effector coding capacity across Cochliobolus pathogens.</title>
        <authorList>
            <person name="Condon B.J."/>
            <person name="Leng Y."/>
            <person name="Wu D."/>
            <person name="Bushley K.E."/>
            <person name="Ohm R.A."/>
            <person name="Otillar R."/>
            <person name="Martin J."/>
            <person name="Schackwitz W."/>
            <person name="Grimwood J."/>
            <person name="MohdZainudin N."/>
            <person name="Xue C."/>
            <person name="Wang R."/>
            <person name="Manning V.A."/>
            <person name="Dhillon B."/>
            <person name="Tu Z.J."/>
            <person name="Steffenson B.J."/>
            <person name="Salamov A."/>
            <person name="Sun H."/>
            <person name="Lowry S."/>
            <person name="LaButti K."/>
            <person name="Han J."/>
            <person name="Copeland A."/>
            <person name="Lindquist E."/>
            <person name="Barry K."/>
            <person name="Schmutz J."/>
            <person name="Baker S.E."/>
            <person name="Ciuffetti L.M."/>
            <person name="Grigoriev I.V."/>
            <person name="Zhong S."/>
            <person name="Turgeon B.G."/>
        </authorList>
    </citation>
    <scope>NUCLEOTIDE SEQUENCE [LARGE SCALE GENOMIC DNA]</scope>
    <source>
        <strain evidence="3">C5 / ATCC 48332 / race O</strain>
    </source>
</reference>
<name>M2U4V2_COCH5</name>
<evidence type="ECO:0008006" key="4">
    <source>
        <dbReference type="Google" id="ProtNLM"/>
    </source>
</evidence>
<dbReference type="InterPro" id="IPR029058">
    <property type="entry name" value="AB_hydrolase_fold"/>
</dbReference>
<dbReference type="PANTHER" id="PTHR48182:SF3">
    <property type="entry name" value="DUF676 DOMAIN-CONTAINING PROTEIN"/>
    <property type="match status" value="1"/>
</dbReference>
<evidence type="ECO:0000313" key="3">
    <source>
        <dbReference type="Proteomes" id="UP000016936"/>
    </source>
</evidence>
<evidence type="ECO:0000313" key="2">
    <source>
        <dbReference type="EMBL" id="EMD93594.1"/>
    </source>
</evidence>
<dbReference type="AlphaFoldDB" id="M2U4V2"/>
<organism evidence="2 3">
    <name type="scientific">Cochliobolus heterostrophus (strain C5 / ATCC 48332 / race O)</name>
    <name type="common">Southern corn leaf blight fungus</name>
    <name type="synonym">Bipolaris maydis</name>
    <dbReference type="NCBI Taxonomy" id="701091"/>
    <lineage>
        <taxon>Eukaryota</taxon>
        <taxon>Fungi</taxon>
        <taxon>Dikarya</taxon>
        <taxon>Ascomycota</taxon>
        <taxon>Pezizomycotina</taxon>
        <taxon>Dothideomycetes</taxon>
        <taxon>Pleosporomycetidae</taxon>
        <taxon>Pleosporales</taxon>
        <taxon>Pleosporineae</taxon>
        <taxon>Pleosporaceae</taxon>
        <taxon>Bipolaris</taxon>
    </lineage>
</organism>
<keyword evidence="1" id="KW-1133">Transmembrane helix</keyword>
<protein>
    <recommendedName>
        <fullName evidence="4">DUF676 domain-containing protein</fullName>
    </recommendedName>
</protein>
<sequence>MGWINNLVWTELLTHALAVCALLLSVKWIWGRRQQRQVPPKPTARHENGLKILYYPKENEPTVDIVAVHGRGAHADHTWSTLRNESDNKKPSDYINWLSDPTMLPAVLPNASIMRYGYSSAFFGHDRYSASAENVAKALLEELQVFRQTSPQRPLVFVAHSFGGLVVLRTLTKAYQICPDIPYFTIGMIFFGTPFRGTSEETIEMILDLLCESHGEDRVLSSELRASVEGHEPLNRLVNDYLEQARKLPMPRIYCIYEQQHTNIDKFDKNGVF</sequence>
<evidence type="ECO:0000256" key="1">
    <source>
        <dbReference type="SAM" id="Phobius"/>
    </source>
</evidence>
<keyword evidence="1" id="KW-0472">Membrane</keyword>
<gene>
    <name evidence="2" type="ORF">COCHEDRAFT_1096065</name>
</gene>
<feature type="transmembrane region" description="Helical" evidence="1">
    <location>
        <begin position="12"/>
        <end position="30"/>
    </location>
</feature>
<dbReference type="SUPFAM" id="SSF53474">
    <property type="entry name" value="alpha/beta-Hydrolases"/>
    <property type="match status" value="1"/>
</dbReference>
<dbReference type="HOGENOM" id="CLU_1019442_0_0_1"/>
<dbReference type="Proteomes" id="UP000016936">
    <property type="component" value="Unassembled WGS sequence"/>
</dbReference>
<dbReference type="OrthoDB" id="1658288at2759"/>
<proteinExistence type="predicted"/>
<accession>M2U4V2</accession>
<reference evidence="2 3" key="1">
    <citation type="journal article" date="2012" name="PLoS Pathog.">
        <title>Diverse lifestyles and strategies of plant pathogenesis encoded in the genomes of eighteen Dothideomycetes fungi.</title>
        <authorList>
            <person name="Ohm R.A."/>
            <person name="Feau N."/>
            <person name="Henrissat B."/>
            <person name="Schoch C.L."/>
            <person name="Horwitz B.A."/>
            <person name="Barry K.W."/>
            <person name="Condon B.J."/>
            <person name="Copeland A.C."/>
            <person name="Dhillon B."/>
            <person name="Glaser F."/>
            <person name="Hesse C.N."/>
            <person name="Kosti I."/>
            <person name="LaButti K."/>
            <person name="Lindquist E.A."/>
            <person name="Lucas S."/>
            <person name="Salamov A.A."/>
            <person name="Bradshaw R.E."/>
            <person name="Ciuffetti L."/>
            <person name="Hamelin R.C."/>
            <person name="Kema G.H.J."/>
            <person name="Lawrence C."/>
            <person name="Scott J.A."/>
            <person name="Spatafora J.W."/>
            <person name="Turgeon B.G."/>
            <person name="de Wit P.J.G.M."/>
            <person name="Zhong S."/>
            <person name="Goodwin S.B."/>
            <person name="Grigoriev I.V."/>
        </authorList>
    </citation>
    <scope>NUCLEOTIDE SEQUENCE [LARGE SCALE GENOMIC DNA]</scope>
    <source>
        <strain evidence="3">C5 / ATCC 48332 / race O</strain>
    </source>
</reference>
<dbReference type="EMBL" id="KB445573">
    <property type="protein sequence ID" value="EMD93594.1"/>
    <property type="molecule type" value="Genomic_DNA"/>
</dbReference>
<keyword evidence="3" id="KW-1185">Reference proteome</keyword>
<keyword evidence="1" id="KW-0812">Transmembrane</keyword>
<dbReference type="PANTHER" id="PTHR48182">
    <property type="entry name" value="PROTEIN SERAC1"/>
    <property type="match status" value="1"/>
</dbReference>